<comment type="caution">
    <text evidence="1">The sequence shown here is derived from an EMBL/GenBank/DDBJ whole genome shotgun (WGS) entry which is preliminary data.</text>
</comment>
<name>A0ABR0EAS8_ZASCE</name>
<accession>A0ABR0EAS8</accession>
<proteinExistence type="predicted"/>
<evidence type="ECO:0000313" key="2">
    <source>
        <dbReference type="Proteomes" id="UP001305779"/>
    </source>
</evidence>
<gene>
    <name evidence="1" type="ORF">PRZ48_010897</name>
</gene>
<reference evidence="1 2" key="1">
    <citation type="journal article" date="2023" name="G3 (Bethesda)">
        <title>A chromosome-level genome assembly of Zasmidium syzygii isolated from banana leaves.</title>
        <authorList>
            <person name="van Westerhoven A.C."/>
            <person name="Mehrabi R."/>
            <person name="Talebi R."/>
            <person name="Steentjes M.B.F."/>
            <person name="Corcolon B."/>
            <person name="Chong P.A."/>
            <person name="Kema G.H.J."/>
            <person name="Seidl M.F."/>
        </authorList>
    </citation>
    <scope>NUCLEOTIDE SEQUENCE [LARGE SCALE GENOMIC DNA]</scope>
    <source>
        <strain evidence="1 2">P124</strain>
    </source>
</reference>
<dbReference type="Proteomes" id="UP001305779">
    <property type="component" value="Unassembled WGS sequence"/>
</dbReference>
<keyword evidence="2" id="KW-1185">Reference proteome</keyword>
<protein>
    <submittedName>
        <fullName evidence="1">Uncharacterized protein</fullName>
    </submittedName>
</protein>
<evidence type="ECO:0000313" key="1">
    <source>
        <dbReference type="EMBL" id="KAK4498240.1"/>
    </source>
</evidence>
<dbReference type="EMBL" id="JAXOVC010000008">
    <property type="protein sequence ID" value="KAK4498240.1"/>
    <property type="molecule type" value="Genomic_DNA"/>
</dbReference>
<sequence length="86" mass="9967">MFPLNRIPNYGGPAAPGFYSATDWQDRHFRNNNLRNYGPGWQTNPQAVFGYRGGWDRYGGPMYSAMQGSWMGMQRPQSRMYRGGYF</sequence>
<organism evidence="1 2">
    <name type="scientific">Zasmidium cellare</name>
    <name type="common">Wine cellar mold</name>
    <name type="synonym">Racodium cellare</name>
    <dbReference type="NCBI Taxonomy" id="395010"/>
    <lineage>
        <taxon>Eukaryota</taxon>
        <taxon>Fungi</taxon>
        <taxon>Dikarya</taxon>
        <taxon>Ascomycota</taxon>
        <taxon>Pezizomycotina</taxon>
        <taxon>Dothideomycetes</taxon>
        <taxon>Dothideomycetidae</taxon>
        <taxon>Mycosphaerellales</taxon>
        <taxon>Mycosphaerellaceae</taxon>
        <taxon>Zasmidium</taxon>
    </lineage>
</organism>